<sequence length="163" mass="18464">MREAFPSLPFDNITEEKLLLLLLLAARPSPTAQHEPPYHDDHDRRPDELTIIGEKIIINPAAPVPFSGELEELQNILHFPEEVALRITDMEYQLFYQVHLQRQTLPPSQLGLIIHFPHGLSNEPSVPTAYIIKFCLPAGACLVFAGVSLKPTHHPHHHRHHLG</sequence>
<name>A0A182S676_9DIPT</name>
<protein>
    <submittedName>
        <fullName evidence="1">Uncharacterized protein</fullName>
    </submittedName>
</protein>
<evidence type="ECO:0000313" key="1">
    <source>
        <dbReference type="EnsemblMetazoa" id="AMAM000449-PA"/>
    </source>
</evidence>
<dbReference type="VEuPathDB" id="VectorBase:AMAM000449"/>
<evidence type="ECO:0000313" key="2">
    <source>
        <dbReference type="Proteomes" id="UP000075901"/>
    </source>
</evidence>
<proteinExistence type="predicted"/>
<keyword evidence="2" id="KW-1185">Reference proteome</keyword>
<organism evidence="1 2">
    <name type="scientific">Anopheles maculatus</name>
    <dbReference type="NCBI Taxonomy" id="74869"/>
    <lineage>
        <taxon>Eukaryota</taxon>
        <taxon>Metazoa</taxon>
        <taxon>Ecdysozoa</taxon>
        <taxon>Arthropoda</taxon>
        <taxon>Hexapoda</taxon>
        <taxon>Insecta</taxon>
        <taxon>Pterygota</taxon>
        <taxon>Neoptera</taxon>
        <taxon>Endopterygota</taxon>
        <taxon>Diptera</taxon>
        <taxon>Nematocera</taxon>
        <taxon>Culicoidea</taxon>
        <taxon>Culicidae</taxon>
        <taxon>Anophelinae</taxon>
        <taxon>Anopheles</taxon>
        <taxon>Anopheles maculatus group</taxon>
    </lineage>
</organism>
<dbReference type="AlphaFoldDB" id="A0A182S676"/>
<dbReference type="EnsemblMetazoa" id="AMAM000449-RA">
    <property type="protein sequence ID" value="AMAM000449-PA"/>
    <property type="gene ID" value="AMAM000449"/>
</dbReference>
<reference evidence="2" key="1">
    <citation type="submission" date="2013-09" db="EMBL/GenBank/DDBJ databases">
        <title>The Genome Sequence of Anopheles maculatus species B.</title>
        <authorList>
            <consortium name="The Broad Institute Genomics Platform"/>
            <person name="Neafsey D.E."/>
            <person name="Besansky N."/>
            <person name="Howell P."/>
            <person name="Walton C."/>
            <person name="Young S.K."/>
            <person name="Zeng Q."/>
            <person name="Gargeya S."/>
            <person name="Fitzgerald M."/>
            <person name="Haas B."/>
            <person name="Abouelleil A."/>
            <person name="Allen A.W."/>
            <person name="Alvarado L."/>
            <person name="Arachchi H.M."/>
            <person name="Berlin A.M."/>
            <person name="Chapman S.B."/>
            <person name="Gainer-Dewar J."/>
            <person name="Goldberg J."/>
            <person name="Griggs A."/>
            <person name="Gujja S."/>
            <person name="Hansen M."/>
            <person name="Howarth C."/>
            <person name="Imamovic A."/>
            <person name="Ireland A."/>
            <person name="Larimer J."/>
            <person name="McCowan C."/>
            <person name="Murphy C."/>
            <person name="Pearson M."/>
            <person name="Poon T.W."/>
            <person name="Priest M."/>
            <person name="Roberts A."/>
            <person name="Saif S."/>
            <person name="Shea T."/>
            <person name="Sisk P."/>
            <person name="Sykes S."/>
            <person name="Wortman J."/>
            <person name="Nusbaum C."/>
            <person name="Birren B."/>
        </authorList>
    </citation>
    <scope>NUCLEOTIDE SEQUENCE [LARGE SCALE GENOMIC DNA]</scope>
    <source>
        <strain evidence="2">maculatus3</strain>
    </source>
</reference>
<dbReference type="Proteomes" id="UP000075901">
    <property type="component" value="Unassembled WGS sequence"/>
</dbReference>
<reference evidence="1" key="2">
    <citation type="submission" date="2020-05" db="UniProtKB">
        <authorList>
            <consortium name="EnsemblMetazoa"/>
        </authorList>
    </citation>
    <scope>IDENTIFICATION</scope>
    <source>
        <strain evidence="1">maculatus3</strain>
    </source>
</reference>
<accession>A0A182S676</accession>